<dbReference type="InterPro" id="IPR004843">
    <property type="entry name" value="Calcineurin-like_PHP"/>
</dbReference>
<evidence type="ECO:0000256" key="5">
    <source>
        <dbReference type="HAMAP-Rule" id="MF_00199"/>
    </source>
</evidence>
<dbReference type="AlphaFoldDB" id="A0A8J2UMX2"/>
<feature type="domain" description="Calcineurin-like phosphoesterase" evidence="6">
    <location>
        <begin position="1"/>
        <end position="146"/>
    </location>
</feature>
<dbReference type="SUPFAM" id="SSF56300">
    <property type="entry name" value="Metallo-dependent phosphatases"/>
    <property type="match status" value="1"/>
</dbReference>
<dbReference type="NCBIfam" id="TIGR00668">
    <property type="entry name" value="apaH"/>
    <property type="match status" value="1"/>
</dbReference>
<evidence type="ECO:0000256" key="1">
    <source>
        <dbReference type="ARBA" id="ARBA00003413"/>
    </source>
</evidence>
<keyword evidence="8" id="KW-1185">Reference proteome</keyword>
<evidence type="ECO:0000256" key="3">
    <source>
        <dbReference type="ARBA" id="ARBA00022801"/>
    </source>
</evidence>
<dbReference type="HAMAP" id="MF_00199">
    <property type="entry name" value="ApaH"/>
    <property type="match status" value="1"/>
</dbReference>
<comment type="similarity">
    <text evidence="2 5">Belongs to the Ap4A hydrolase family.</text>
</comment>
<dbReference type="PIRSF" id="PIRSF000903">
    <property type="entry name" value="B5n-ttraPtase_sm"/>
    <property type="match status" value="1"/>
</dbReference>
<accession>A0A8J2UMX2</accession>
<reference evidence="7" key="1">
    <citation type="journal article" date="2014" name="Int. J. Syst. Evol. Microbiol.">
        <title>Complete genome sequence of Corynebacterium casei LMG S-19264T (=DSM 44701T), isolated from a smear-ripened cheese.</title>
        <authorList>
            <consortium name="US DOE Joint Genome Institute (JGI-PGF)"/>
            <person name="Walter F."/>
            <person name="Albersmeier A."/>
            <person name="Kalinowski J."/>
            <person name="Ruckert C."/>
        </authorList>
    </citation>
    <scope>NUCLEOTIDE SEQUENCE</scope>
    <source>
        <strain evidence="7">CCM 7086</strain>
    </source>
</reference>
<dbReference type="InterPro" id="IPR004617">
    <property type="entry name" value="ApaH"/>
</dbReference>
<evidence type="ECO:0000313" key="8">
    <source>
        <dbReference type="Proteomes" id="UP000620266"/>
    </source>
</evidence>
<dbReference type="NCBIfam" id="NF001204">
    <property type="entry name" value="PRK00166.1"/>
    <property type="match status" value="1"/>
</dbReference>
<dbReference type="EMBL" id="BMCG01000003">
    <property type="protein sequence ID" value="GGC08465.1"/>
    <property type="molecule type" value="Genomic_DNA"/>
</dbReference>
<dbReference type="Proteomes" id="UP000620266">
    <property type="component" value="Unassembled WGS sequence"/>
</dbReference>
<dbReference type="CDD" id="cd07422">
    <property type="entry name" value="MPP_ApaH"/>
    <property type="match status" value="1"/>
</dbReference>
<name>A0A8J2UMX2_9BURK</name>
<sequence>MTTYAIGDLQGCHDQLSLLLERIETRTPGAKFVFVGDIVNRGPRSLATLRQVQALGERARIVLGNHDLNLLAVACGLRQPHASDTLDDILQAEDRDELVGWLRRQPLAFADGDHLFVHAGVLPQWSAAQTVALSREVEQELQGTYWADFLGAMYGNTPAAWSDDLRGIERLRVIVNALTRMRLCSSDGVMDFKTAEGIDRIPEGLMPWFELPDRRTADTTVVFGHWSTLGLLMRPRLVGLDTGCVWGGKLTAVNLQDRSLVQVDCPQHQKPGKR</sequence>
<dbReference type="EC" id="3.6.1.41" evidence="5"/>
<comment type="function">
    <text evidence="1 5">Hydrolyzes diadenosine 5',5'''-P1,P4-tetraphosphate to yield ADP.</text>
</comment>
<evidence type="ECO:0000256" key="2">
    <source>
        <dbReference type="ARBA" id="ARBA00005419"/>
    </source>
</evidence>
<keyword evidence="3 5" id="KW-0378">Hydrolase</keyword>
<dbReference type="GO" id="GO:0008803">
    <property type="term" value="F:bis(5'-nucleosyl)-tetraphosphatase (symmetrical) activity"/>
    <property type="evidence" value="ECO:0007669"/>
    <property type="project" value="UniProtKB-UniRule"/>
</dbReference>
<dbReference type="RefSeq" id="WP_188395781.1">
    <property type="nucleotide sequence ID" value="NZ_BMCG01000003.1"/>
</dbReference>
<proteinExistence type="inferred from homology"/>
<reference evidence="7" key="2">
    <citation type="submission" date="2020-09" db="EMBL/GenBank/DDBJ databases">
        <authorList>
            <person name="Sun Q."/>
            <person name="Sedlacek I."/>
        </authorList>
    </citation>
    <scope>NUCLEOTIDE SEQUENCE</scope>
    <source>
        <strain evidence="7">CCM 7086</strain>
    </source>
</reference>
<dbReference type="Pfam" id="PF00149">
    <property type="entry name" value="Metallophos"/>
    <property type="match status" value="1"/>
</dbReference>
<comment type="caution">
    <text evidence="7">The sequence shown here is derived from an EMBL/GenBank/DDBJ whole genome shotgun (WGS) entry which is preliminary data.</text>
</comment>
<gene>
    <name evidence="5 7" type="primary">apaH</name>
    <name evidence="7" type="ORF">GCM10007205_16900</name>
</gene>
<comment type="catalytic activity">
    <reaction evidence="4 5">
        <text>P(1),P(4)-bis(5'-adenosyl) tetraphosphate + H2O = 2 ADP + 2 H(+)</text>
        <dbReference type="Rhea" id="RHEA:24252"/>
        <dbReference type="ChEBI" id="CHEBI:15377"/>
        <dbReference type="ChEBI" id="CHEBI:15378"/>
        <dbReference type="ChEBI" id="CHEBI:58141"/>
        <dbReference type="ChEBI" id="CHEBI:456216"/>
        <dbReference type="EC" id="3.6.1.41"/>
    </reaction>
</comment>
<dbReference type="Gene3D" id="3.60.21.10">
    <property type="match status" value="1"/>
</dbReference>
<evidence type="ECO:0000313" key="7">
    <source>
        <dbReference type="EMBL" id="GGC08465.1"/>
    </source>
</evidence>
<evidence type="ECO:0000256" key="4">
    <source>
        <dbReference type="ARBA" id="ARBA00049417"/>
    </source>
</evidence>
<dbReference type="InterPro" id="IPR029052">
    <property type="entry name" value="Metallo-depent_PP-like"/>
</dbReference>
<evidence type="ECO:0000259" key="6">
    <source>
        <dbReference type="Pfam" id="PF00149"/>
    </source>
</evidence>
<organism evidence="7 8">
    <name type="scientific">Oxalicibacterium flavum</name>
    <dbReference type="NCBI Taxonomy" id="179467"/>
    <lineage>
        <taxon>Bacteria</taxon>
        <taxon>Pseudomonadati</taxon>
        <taxon>Pseudomonadota</taxon>
        <taxon>Betaproteobacteria</taxon>
        <taxon>Burkholderiales</taxon>
        <taxon>Oxalobacteraceae</taxon>
        <taxon>Oxalicibacterium</taxon>
    </lineage>
</organism>
<dbReference type="PANTHER" id="PTHR40942:SF4">
    <property type="entry name" value="CYTOCHROME C5"/>
    <property type="match status" value="1"/>
</dbReference>
<dbReference type="PANTHER" id="PTHR40942">
    <property type="match status" value="1"/>
</dbReference>
<protein>
    <recommendedName>
        <fullName evidence="5">Bis(5'-nucleosyl)-tetraphosphatase, symmetrical</fullName>
        <ecNumber evidence="5">3.6.1.41</ecNumber>
    </recommendedName>
    <alternativeName>
        <fullName evidence="5">Ap4A hydrolase</fullName>
    </alternativeName>
    <alternativeName>
        <fullName evidence="5">Diadenosine 5',5'''-P1,P4-tetraphosphate pyrophosphohydrolase</fullName>
    </alternativeName>
    <alternativeName>
        <fullName evidence="5">Diadenosine tetraphosphatase</fullName>
    </alternativeName>
</protein>